<evidence type="ECO:0000313" key="1">
    <source>
        <dbReference type="EMBL" id="GAG09308.1"/>
    </source>
</evidence>
<organism evidence="1">
    <name type="scientific">marine sediment metagenome</name>
    <dbReference type="NCBI Taxonomy" id="412755"/>
    <lineage>
        <taxon>unclassified sequences</taxon>
        <taxon>metagenomes</taxon>
        <taxon>ecological metagenomes</taxon>
    </lineage>
</organism>
<proteinExistence type="predicted"/>
<comment type="caution">
    <text evidence="1">The sequence shown here is derived from an EMBL/GenBank/DDBJ whole genome shotgun (WGS) entry which is preliminary data.</text>
</comment>
<reference evidence="1" key="1">
    <citation type="journal article" date="2014" name="Front. Microbiol.">
        <title>High frequency of phylogenetically diverse reductive dehalogenase-homologous genes in deep subseafloor sedimentary metagenomes.</title>
        <authorList>
            <person name="Kawai M."/>
            <person name="Futagami T."/>
            <person name="Toyoda A."/>
            <person name="Takaki Y."/>
            <person name="Nishi S."/>
            <person name="Hori S."/>
            <person name="Arai W."/>
            <person name="Tsubouchi T."/>
            <person name="Morono Y."/>
            <person name="Uchiyama I."/>
            <person name="Ito T."/>
            <person name="Fujiyama A."/>
            <person name="Inagaki F."/>
            <person name="Takami H."/>
        </authorList>
    </citation>
    <scope>NUCLEOTIDE SEQUENCE</scope>
    <source>
        <strain evidence="1">Expedition CK06-06</strain>
    </source>
</reference>
<protein>
    <submittedName>
        <fullName evidence="1">Uncharacterized protein</fullName>
    </submittedName>
</protein>
<dbReference type="EMBL" id="BARS01024558">
    <property type="protein sequence ID" value="GAG09308.1"/>
    <property type="molecule type" value="Genomic_DNA"/>
</dbReference>
<feature type="non-terminal residue" evidence="1">
    <location>
        <position position="88"/>
    </location>
</feature>
<accession>X0V9X8</accession>
<name>X0V9X8_9ZZZZ</name>
<dbReference type="AlphaFoldDB" id="X0V9X8"/>
<gene>
    <name evidence="1" type="ORF">S01H1_38976</name>
</gene>
<sequence length="88" mass="10175">MNIIKVTEEYIADLTKLRGYFTFLESRNNRVAVFRRLSFVPPDEVSITRWRLQNEITPKIKTSVLNGFLVGEVHVDKDGLIHKGLSDK</sequence>